<reference evidence="1" key="1">
    <citation type="submission" date="2014-09" db="EMBL/GenBank/DDBJ databases">
        <authorList>
            <person name="Magalhaes I.L.F."/>
            <person name="Oliveira U."/>
            <person name="Santos F.R."/>
            <person name="Vidigal T.H.D.A."/>
            <person name="Brescovit A.D."/>
            <person name="Santos A.J."/>
        </authorList>
    </citation>
    <scope>NUCLEOTIDE SEQUENCE</scope>
    <source>
        <tissue evidence="1">Shoot tissue taken approximately 20 cm above the soil surface</tissue>
    </source>
</reference>
<sequence>MCRDLCLCYTEVQLIQVSFMSFLATIKGGC</sequence>
<reference evidence="1" key="2">
    <citation type="journal article" date="2015" name="Data Brief">
        <title>Shoot transcriptome of the giant reed, Arundo donax.</title>
        <authorList>
            <person name="Barrero R.A."/>
            <person name="Guerrero F.D."/>
            <person name="Moolhuijzen P."/>
            <person name="Goolsby J.A."/>
            <person name="Tidwell J."/>
            <person name="Bellgard S.E."/>
            <person name="Bellgard M.I."/>
        </authorList>
    </citation>
    <scope>NUCLEOTIDE SEQUENCE</scope>
    <source>
        <tissue evidence="1">Shoot tissue taken approximately 20 cm above the soil surface</tissue>
    </source>
</reference>
<dbReference type="EMBL" id="GBRH01279494">
    <property type="protein sequence ID" value="JAD18401.1"/>
    <property type="molecule type" value="Transcribed_RNA"/>
</dbReference>
<name>A0A0A8XWZ5_ARUDO</name>
<dbReference type="AlphaFoldDB" id="A0A0A8XWZ5"/>
<protein>
    <submittedName>
        <fullName evidence="1">Uncharacterized protein</fullName>
    </submittedName>
</protein>
<evidence type="ECO:0000313" key="1">
    <source>
        <dbReference type="EMBL" id="JAD18401.1"/>
    </source>
</evidence>
<organism evidence="1">
    <name type="scientific">Arundo donax</name>
    <name type="common">Giant reed</name>
    <name type="synonym">Donax arundinaceus</name>
    <dbReference type="NCBI Taxonomy" id="35708"/>
    <lineage>
        <taxon>Eukaryota</taxon>
        <taxon>Viridiplantae</taxon>
        <taxon>Streptophyta</taxon>
        <taxon>Embryophyta</taxon>
        <taxon>Tracheophyta</taxon>
        <taxon>Spermatophyta</taxon>
        <taxon>Magnoliopsida</taxon>
        <taxon>Liliopsida</taxon>
        <taxon>Poales</taxon>
        <taxon>Poaceae</taxon>
        <taxon>PACMAD clade</taxon>
        <taxon>Arundinoideae</taxon>
        <taxon>Arundineae</taxon>
        <taxon>Arundo</taxon>
    </lineage>
</organism>
<proteinExistence type="predicted"/>
<accession>A0A0A8XWZ5</accession>